<keyword evidence="8" id="KW-0460">Magnesium</keyword>
<accession>A0A0F9DZN5</accession>
<sequence>MSLQFSFDNSYARLPDRFFTRVAPTPVRSPGLMALNRPLARDLGLDPEALYSPEGLAVLSGNALPPGAEPLAQVYAGHQFGGWVPQLGDGRAVLLGEVTASDGQRRDIQLKGAGPTPYSRSGDGRAWLGPVLREYVVSEAMNALGIPTTRALAAVSTGEAVLRERPLPGAVLTRVARSHIRVGTFQYFAARQDREALQMLCDHVIARHYPDAEGPLGLLRAVIDAQARLIARWMGAGFIHGVMNTDNMSVAGETIDYGPCAFMDTYHPEKVFSSIDQFGRYAYARQPDVAVWNLAQLASALLPIMGEDQEAAIASATEAVHAFPAIFAEAWADEFRAKIGLSTREDGDVDLISALLDRMASQQADFTNTFRALGHGTARDQFTDPAAFDTWAEPWEARLSREDTPRDQINAALLAANPAVIPRNHRIEA</sequence>
<keyword evidence="5" id="KW-0479">Metal-binding</keyword>
<evidence type="ECO:0000256" key="2">
    <source>
        <dbReference type="ARBA" id="ARBA00009747"/>
    </source>
</evidence>
<evidence type="ECO:0000256" key="6">
    <source>
        <dbReference type="ARBA" id="ARBA00022741"/>
    </source>
</evidence>
<evidence type="ECO:0000256" key="3">
    <source>
        <dbReference type="ARBA" id="ARBA00022679"/>
    </source>
</evidence>
<dbReference type="GO" id="GO:0070733">
    <property type="term" value="F:AMPylase activity"/>
    <property type="evidence" value="ECO:0007669"/>
    <property type="project" value="TreeGrafter"/>
</dbReference>
<keyword evidence="3" id="KW-0808">Transferase</keyword>
<dbReference type="PANTHER" id="PTHR32057:SF14">
    <property type="entry name" value="PROTEIN ADENYLYLTRANSFERASE SELO, MITOCHONDRIAL"/>
    <property type="match status" value="1"/>
</dbReference>
<comment type="cofactor">
    <cofactor evidence="1">
        <name>Mg(2+)</name>
        <dbReference type="ChEBI" id="CHEBI:18420"/>
    </cofactor>
</comment>
<dbReference type="AlphaFoldDB" id="A0A0F9DZN5"/>
<evidence type="ECO:0008006" key="10">
    <source>
        <dbReference type="Google" id="ProtNLM"/>
    </source>
</evidence>
<evidence type="ECO:0000256" key="4">
    <source>
        <dbReference type="ARBA" id="ARBA00022695"/>
    </source>
</evidence>
<evidence type="ECO:0000256" key="1">
    <source>
        <dbReference type="ARBA" id="ARBA00001946"/>
    </source>
</evidence>
<name>A0A0F9DZN5_9ZZZZ</name>
<dbReference type="GO" id="GO:0005524">
    <property type="term" value="F:ATP binding"/>
    <property type="evidence" value="ECO:0007669"/>
    <property type="project" value="UniProtKB-KW"/>
</dbReference>
<feature type="non-terminal residue" evidence="9">
    <location>
        <position position="429"/>
    </location>
</feature>
<dbReference type="PANTHER" id="PTHR32057">
    <property type="entry name" value="PROTEIN ADENYLYLTRANSFERASE SELO, MITOCHONDRIAL"/>
    <property type="match status" value="1"/>
</dbReference>
<evidence type="ECO:0000256" key="7">
    <source>
        <dbReference type="ARBA" id="ARBA00022840"/>
    </source>
</evidence>
<organism evidence="9">
    <name type="scientific">marine sediment metagenome</name>
    <dbReference type="NCBI Taxonomy" id="412755"/>
    <lineage>
        <taxon>unclassified sequences</taxon>
        <taxon>metagenomes</taxon>
        <taxon>ecological metagenomes</taxon>
    </lineage>
</organism>
<dbReference type="Pfam" id="PF02696">
    <property type="entry name" value="SelO"/>
    <property type="match status" value="1"/>
</dbReference>
<comment type="caution">
    <text evidence="9">The sequence shown here is derived from an EMBL/GenBank/DDBJ whole genome shotgun (WGS) entry which is preliminary data.</text>
</comment>
<keyword evidence="4" id="KW-0548">Nucleotidyltransferase</keyword>
<comment type="similarity">
    <text evidence="2">Belongs to the SELO family.</text>
</comment>
<dbReference type="GO" id="GO:0046872">
    <property type="term" value="F:metal ion binding"/>
    <property type="evidence" value="ECO:0007669"/>
    <property type="project" value="UniProtKB-KW"/>
</dbReference>
<gene>
    <name evidence="9" type="ORF">LCGC14_2428130</name>
</gene>
<dbReference type="HAMAP" id="MF_00692">
    <property type="entry name" value="SelO"/>
    <property type="match status" value="1"/>
</dbReference>
<keyword evidence="6" id="KW-0547">Nucleotide-binding</keyword>
<reference evidence="9" key="1">
    <citation type="journal article" date="2015" name="Nature">
        <title>Complex archaea that bridge the gap between prokaryotes and eukaryotes.</title>
        <authorList>
            <person name="Spang A."/>
            <person name="Saw J.H."/>
            <person name="Jorgensen S.L."/>
            <person name="Zaremba-Niedzwiedzka K."/>
            <person name="Martijn J."/>
            <person name="Lind A.E."/>
            <person name="van Eijk R."/>
            <person name="Schleper C."/>
            <person name="Guy L."/>
            <person name="Ettema T.J."/>
        </authorList>
    </citation>
    <scope>NUCLEOTIDE SEQUENCE</scope>
</reference>
<evidence type="ECO:0000256" key="5">
    <source>
        <dbReference type="ARBA" id="ARBA00022723"/>
    </source>
</evidence>
<evidence type="ECO:0000256" key="8">
    <source>
        <dbReference type="ARBA" id="ARBA00022842"/>
    </source>
</evidence>
<dbReference type="NCBIfam" id="NF000658">
    <property type="entry name" value="PRK00029.1"/>
    <property type="match status" value="1"/>
</dbReference>
<keyword evidence="7" id="KW-0067">ATP-binding</keyword>
<dbReference type="InterPro" id="IPR003846">
    <property type="entry name" value="SelO"/>
</dbReference>
<protein>
    <recommendedName>
        <fullName evidence="10">YdiU family protein</fullName>
    </recommendedName>
</protein>
<proteinExistence type="inferred from homology"/>
<dbReference type="EMBL" id="LAZR01037077">
    <property type="protein sequence ID" value="KKL23166.1"/>
    <property type="molecule type" value="Genomic_DNA"/>
</dbReference>
<evidence type="ECO:0000313" key="9">
    <source>
        <dbReference type="EMBL" id="KKL23166.1"/>
    </source>
</evidence>